<dbReference type="GO" id="GO:0006520">
    <property type="term" value="P:amino acid metabolic process"/>
    <property type="evidence" value="ECO:0007669"/>
    <property type="project" value="InterPro"/>
</dbReference>
<comment type="subunit">
    <text evidence="3">Homotetramer.</text>
</comment>
<dbReference type="SUPFAM" id="SSF53383">
    <property type="entry name" value="PLP-dependent transferases"/>
    <property type="match status" value="1"/>
</dbReference>
<dbReference type="InterPro" id="IPR015421">
    <property type="entry name" value="PyrdxlP-dep_Trfase_major"/>
</dbReference>
<evidence type="ECO:0000256" key="1">
    <source>
        <dbReference type="ARBA" id="ARBA00001933"/>
    </source>
</evidence>
<dbReference type="Gene3D" id="3.40.640.10">
    <property type="entry name" value="Type I PLP-dependent aspartate aminotransferase-like (Major domain)"/>
    <property type="match status" value="1"/>
</dbReference>
<evidence type="ECO:0000313" key="6">
    <source>
        <dbReference type="EMBL" id="ANG62093.1"/>
    </source>
</evidence>
<dbReference type="RefSeq" id="WP_067379464.1">
    <property type="nucleotide sequence ID" value="NZ_CP015839.1"/>
</dbReference>
<evidence type="ECO:0000313" key="7">
    <source>
        <dbReference type="Proteomes" id="UP000078070"/>
    </source>
</evidence>
<dbReference type="InterPro" id="IPR015422">
    <property type="entry name" value="PyrdxlP-dep_Trfase_small"/>
</dbReference>
<organism evidence="6 7">
    <name type="scientific">Marinobacterium aestuarii</name>
    <dbReference type="NCBI Taxonomy" id="1821621"/>
    <lineage>
        <taxon>Bacteria</taxon>
        <taxon>Pseudomonadati</taxon>
        <taxon>Pseudomonadota</taxon>
        <taxon>Gammaproteobacteria</taxon>
        <taxon>Oceanospirillales</taxon>
        <taxon>Oceanospirillaceae</taxon>
        <taxon>Marinobacterium</taxon>
    </lineage>
</organism>
<dbReference type="STRING" id="1821621.A8C75_06035"/>
<dbReference type="EMBL" id="CP015839">
    <property type="protein sequence ID" value="ANG62093.1"/>
    <property type="molecule type" value="Genomic_DNA"/>
</dbReference>
<dbReference type="PANTHER" id="PTHR48097">
    <property type="entry name" value="L-THREONINE ALDOLASE-RELATED"/>
    <property type="match status" value="1"/>
</dbReference>
<reference evidence="7" key="1">
    <citation type="submission" date="2016-05" db="EMBL/GenBank/DDBJ databases">
        <authorList>
            <person name="Baek K."/>
            <person name="Yang S.-J."/>
        </authorList>
    </citation>
    <scope>NUCLEOTIDE SEQUENCE [LARGE SCALE GENOMIC DNA]</scope>
    <source>
        <strain evidence="7">ST58-10</strain>
    </source>
</reference>
<evidence type="ECO:0000256" key="4">
    <source>
        <dbReference type="ARBA" id="ARBA00022898"/>
    </source>
</evidence>
<proteinExistence type="inferred from homology"/>
<name>A0A1A9EX31_9GAMM</name>
<evidence type="ECO:0000256" key="2">
    <source>
        <dbReference type="ARBA" id="ARBA00006966"/>
    </source>
</evidence>
<protein>
    <submittedName>
        <fullName evidence="6">Threonine aldolase</fullName>
    </submittedName>
</protein>
<dbReference type="OrthoDB" id="9774495at2"/>
<reference evidence="6 7" key="2">
    <citation type="journal article" date="2018" name="Int. J. Syst. Evol. Microbiol.">
        <title>Marinobacterium aestuarii sp. nov., a benzene-degrading marine bacterium isolated from estuary sediment.</title>
        <authorList>
            <person name="Bae S.S."/>
            <person name="Jung J."/>
            <person name="Chung D."/>
            <person name="Baek K."/>
        </authorList>
    </citation>
    <scope>NUCLEOTIDE SEQUENCE [LARGE SCALE GENOMIC DNA]</scope>
    <source>
        <strain evidence="6 7">ST58-10</strain>
    </source>
</reference>
<evidence type="ECO:0000259" key="5">
    <source>
        <dbReference type="Pfam" id="PF01212"/>
    </source>
</evidence>
<comment type="cofactor">
    <cofactor evidence="1">
        <name>pyridoxal 5'-phosphate</name>
        <dbReference type="ChEBI" id="CHEBI:597326"/>
    </cofactor>
</comment>
<keyword evidence="7" id="KW-1185">Reference proteome</keyword>
<feature type="domain" description="Aromatic amino acid beta-eliminating lyase/threonine aldolase" evidence="5">
    <location>
        <begin position="9"/>
        <end position="295"/>
    </location>
</feature>
<dbReference type="Gene3D" id="3.90.1150.10">
    <property type="entry name" value="Aspartate Aminotransferase, domain 1"/>
    <property type="match status" value="1"/>
</dbReference>
<dbReference type="Proteomes" id="UP000078070">
    <property type="component" value="Chromosome"/>
</dbReference>
<dbReference type="InterPro" id="IPR015424">
    <property type="entry name" value="PyrdxlP-dep_Trfase"/>
</dbReference>
<keyword evidence="4" id="KW-0663">Pyridoxal phosphate</keyword>
<comment type="similarity">
    <text evidence="2">Belongs to the threonine aldolase family.</text>
</comment>
<sequence>MEAVRGHLLASDNASGVHPEVMARLAEVNQGHVPGYGADEVTQQALARFKALFGEQSETLLLFNGTAANVLALKGMVQSHEAVFCSEEAHLQVDECGAPEHFVGCKLLPVPSLEGKLSLAKIEQRLAAERDVVHRSQPRVISLAQATERGSVYSLEELRAITAFARERALLVHMDGARLANAAAALGVGFAEMTADLGIDVLSFGGTKNGLMMAEALVVLNPALQQAYPYIRKQGMQLASKQRFLAAQFLAYFDNRLWQRNAANANAMATYLAEQLVQFEQVRLSAAVEVNMVFAQLPTAWVEPLLQHTPLLVWPGEAVSEVRLVTSFDTCPGDIDQFVHHIDRLSRR</sequence>
<dbReference type="GO" id="GO:0016829">
    <property type="term" value="F:lyase activity"/>
    <property type="evidence" value="ECO:0007669"/>
    <property type="project" value="InterPro"/>
</dbReference>
<gene>
    <name evidence="6" type="ORF">A8C75_06035</name>
</gene>
<dbReference type="PANTHER" id="PTHR48097:SF5">
    <property type="entry name" value="LOW SPECIFICITY L-THREONINE ALDOLASE"/>
    <property type="match status" value="1"/>
</dbReference>
<evidence type="ECO:0000256" key="3">
    <source>
        <dbReference type="ARBA" id="ARBA00011881"/>
    </source>
</evidence>
<dbReference type="Pfam" id="PF01212">
    <property type="entry name" value="Beta_elim_lyase"/>
    <property type="match status" value="1"/>
</dbReference>
<dbReference type="InterPro" id="IPR001597">
    <property type="entry name" value="ArAA_b-elim_lyase/Thr_aldolase"/>
</dbReference>
<accession>A0A1A9EX31</accession>
<dbReference type="AlphaFoldDB" id="A0A1A9EX31"/>
<dbReference type="KEGG" id="mars:A8C75_06035"/>